<dbReference type="EMBL" id="LXQA011046271">
    <property type="protein sequence ID" value="MCI82551.1"/>
    <property type="molecule type" value="Genomic_DNA"/>
</dbReference>
<accession>A0A392V6H2</accession>
<dbReference type="AlphaFoldDB" id="A0A392V6H2"/>
<evidence type="ECO:0000256" key="1">
    <source>
        <dbReference type="SAM" id="MobiDB-lite"/>
    </source>
</evidence>
<feature type="non-terminal residue" evidence="2">
    <location>
        <position position="1"/>
    </location>
</feature>
<dbReference type="Proteomes" id="UP000265520">
    <property type="component" value="Unassembled WGS sequence"/>
</dbReference>
<name>A0A392V6H2_9FABA</name>
<evidence type="ECO:0000313" key="2">
    <source>
        <dbReference type="EMBL" id="MCI82551.1"/>
    </source>
</evidence>
<reference evidence="2 3" key="1">
    <citation type="journal article" date="2018" name="Front. Plant Sci.">
        <title>Red Clover (Trifolium pratense) and Zigzag Clover (T. medium) - A Picture of Genomic Similarities and Differences.</title>
        <authorList>
            <person name="Dluhosova J."/>
            <person name="Istvanek J."/>
            <person name="Nedelnik J."/>
            <person name="Repkova J."/>
        </authorList>
    </citation>
    <scope>NUCLEOTIDE SEQUENCE [LARGE SCALE GENOMIC DNA]</scope>
    <source>
        <strain evidence="3">cv. 10/8</strain>
        <tissue evidence="2">Leaf</tissue>
    </source>
</reference>
<sequence>NALKEIADVVAEGNTHPNESEDPKSSNEKENDSANKTLDDNTVVVDVDKYVPKSHVKEATSGGIAKRLRTRSG</sequence>
<proteinExistence type="predicted"/>
<feature type="region of interest" description="Disordered" evidence="1">
    <location>
        <begin position="1"/>
        <end position="41"/>
    </location>
</feature>
<keyword evidence="3" id="KW-1185">Reference proteome</keyword>
<feature type="non-terminal residue" evidence="2">
    <location>
        <position position="73"/>
    </location>
</feature>
<comment type="caution">
    <text evidence="2">The sequence shown here is derived from an EMBL/GenBank/DDBJ whole genome shotgun (WGS) entry which is preliminary data.</text>
</comment>
<evidence type="ECO:0000313" key="3">
    <source>
        <dbReference type="Proteomes" id="UP000265520"/>
    </source>
</evidence>
<feature type="compositionally biased region" description="Basic and acidic residues" evidence="1">
    <location>
        <begin position="18"/>
        <end position="39"/>
    </location>
</feature>
<protein>
    <submittedName>
        <fullName evidence="2">Uncharacterized protein</fullName>
    </submittedName>
</protein>
<organism evidence="2 3">
    <name type="scientific">Trifolium medium</name>
    <dbReference type="NCBI Taxonomy" id="97028"/>
    <lineage>
        <taxon>Eukaryota</taxon>
        <taxon>Viridiplantae</taxon>
        <taxon>Streptophyta</taxon>
        <taxon>Embryophyta</taxon>
        <taxon>Tracheophyta</taxon>
        <taxon>Spermatophyta</taxon>
        <taxon>Magnoliopsida</taxon>
        <taxon>eudicotyledons</taxon>
        <taxon>Gunneridae</taxon>
        <taxon>Pentapetalae</taxon>
        <taxon>rosids</taxon>
        <taxon>fabids</taxon>
        <taxon>Fabales</taxon>
        <taxon>Fabaceae</taxon>
        <taxon>Papilionoideae</taxon>
        <taxon>50 kb inversion clade</taxon>
        <taxon>NPAAA clade</taxon>
        <taxon>Hologalegina</taxon>
        <taxon>IRL clade</taxon>
        <taxon>Trifolieae</taxon>
        <taxon>Trifolium</taxon>
    </lineage>
</organism>